<keyword evidence="2" id="KW-1185">Reference proteome</keyword>
<accession>A0ACC2G1G8</accession>
<sequence>MPLALGWFSLGGREERKAANIKERSEATRACWNRSTTPYGNIKTQRHREREAAWQRAYLVHTQCSLAPGTTEAVWVNARRANKPVTMSTELIEDHNDVDQL</sequence>
<gene>
    <name evidence="1" type="ORF">DPEC_G00228330</name>
</gene>
<organism evidence="1 2">
    <name type="scientific">Dallia pectoralis</name>
    <name type="common">Alaska blackfish</name>
    <dbReference type="NCBI Taxonomy" id="75939"/>
    <lineage>
        <taxon>Eukaryota</taxon>
        <taxon>Metazoa</taxon>
        <taxon>Chordata</taxon>
        <taxon>Craniata</taxon>
        <taxon>Vertebrata</taxon>
        <taxon>Euteleostomi</taxon>
        <taxon>Actinopterygii</taxon>
        <taxon>Neopterygii</taxon>
        <taxon>Teleostei</taxon>
        <taxon>Protacanthopterygii</taxon>
        <taxon>Esociformes</taxon>
        <taxon>Umbridae</taxon>
        <taxon>Dallia</taxon>
    </lineage>
</organism>
<dbReference type="EMBL" id="CM055746">
    <property type="protein sequence ID" value="KAJ7997375.1"/>
    <property type="molecule type" value="Genomic_DNA"/>
</dbReference>
<reference evidence="1" key="1">
    <citation type="submission" date="2021-05" db="EMBL/GenBank/DDBJ databases">
        <authorList>
            <person name="Pan Q."/>
            <person name="Jouanno E."/>
            <person name="Zahm M."/>
            <person name="Klopp C."/>
            <person name="Cabau C."/>
            <person name="Louis A."/>
            <person name="Berthelot C."/>
            <person name="Parey E."/>
            <person name="Roest Crollius H."/>
            <person name="Montfort J."/>
            <person name="Robinson-Rechavi M."/>
            <person name="Bouchez O."/>
            <person name="Lampietro C."/>
            <person name="Lopez Roques C."/>
            <person name="Donnadieu C."/>
            <person name="Postlethwait J."/>
            <person name="Bobe J."/>
            <person name="Dillon D."/>
            <person name="Chandos A."/>
            <person name="von Hippel F."/>
            <person name="Guiguen Y."/>
        </authorList>
    </citation>
    <scope>NUCLEOTIDE SEQUENCE</scope>
    <source>
        <strain evidence="1">YG-Jan2019</strain>
    </source>
</reference>
<evidence type="ECO:0000313" key="1">
    <source>
        <dbReference type="EMBL" id="KAJ7997375.1"/>
    </source>
</evidence>
<proteinExistence type="predicted"/>
<comment type="caution">
    <text evidence="1">The sequence shown here is derived from an EMBL/GenBank/DDBJ whole genome shotgun (WGS) entry which is preliminary data.</text>
</comment>
<name>A0ACC2G1G8_DALPE</name>
<protein>
    <submittedName>
        <fullName evidence="1">Uncharacterized protein</fullName>
    </submittedName>
</protein>
<dbReference type="Proteomes" id="UP001157502">
    <property type="component" value="Chromosome 19"/>
</dbReference>
<evidence type="ECO:0000313" key="2">
    <source>
        <dbReference type="Proteomes" id="UP001157502"/>
    </source>
</evidence>